<comment type="caution">
    <text evidence="2">The sequence shown here is derived from an EMBL/GenBank/DDBJ whole genome shotgun (WGS) entry which is preliminary data.</text>
</comment>
<organism evidence="2 3">
    <name type="scientific">Flavobacterium tiangeerense</name>
    <dbReference type="NCBI Taxonomy" id="459471"/>
    <lineage>
        <taxon>Bacteria</taxon>
        <taxon>Pseudomonadati</taxon>
        <taxon>Bacteroidota</taxon>
        <taxon>Flavobacteriia</taxon>
        <taxon>Flavobacteriales</taxon>
        <taxon>Flavobacteriaceae</taxon>
        <taxon>Flavobacterium</taxon>
    </lineage>
</organism>
<feature type="transmembrane region" description="Helical" evidence="1">
    <location>
        <begin position="39"/>
        <end position="58"/>
    </location>
</feature>
<sequence length="70" mass="8625">MKLPKNFYLFFGIFFTINLIYSLIEIRDTYEIFSFPVNIWVYRGYRLFIAVVFIMIYFKMRANDMSKLNQ</sequence>
<reference evidence="2 3" key="1">
    <citation type="journal article" date="2015" name="Stand. Genomic Sci.">
        <title>Genomic Encyclopedia of Bacterial and Archaeal Type Strains, Phase III: the genomes of soil and plant-associated and newly described type strains.</title>
        <authorList>
            <person name="Whitman W.B."/>
            <person name="Woyke T."/>
            <person name="Klenk H.P."/>
            <person name="Zhou Y."/>
            <person name="Lilburn T.G."/>
            <person name="Beck B.J."/>
            <person name="De Vos P."/>
            <person name="Vandamme P."/>
            <person name="Eisen J.A."/>
            <person name="Garrity G."/>
            <person name="Hugenholtz P."/>
            <person name="Kyrpides N.C."/>
        </authorList>
    </citation>
    <scope>NUCLEOTIDE SEQUENCE [LARGE SCALE GENOMIC DNA]</scope>
    <source>
        <strain evidence="2 3">CGMCC 1.6847</strain>
    </source>
</reference>
<evidence type="ECO:0000256" key="1">
    <source>
        <dbReference type="SAM" id="Phobius"/>
    </source>
</evidence>
<proteinExistence type="predicted"/>
<accession>A0ABY3FME5</accession>
<evidence type="ECO:0000313" key="3">
    <source>
        <dbReference type="Proteomes" id="UP000317519"/>
    </source>
</evidence>
<keyword evidence="1" id="KW-0472">Membrane</keyword>
<gene>
    <name evidence="2" type="ORF">IQ05_00798</name>
</gene>
<dbReference type="EMBL" id="VLKO01000003">
    <property type="protein sequence ID" value="TWI01226.1"/>
    <property type="molecule type" value="Genomic_DNA"/>
</dbReference>
<dbReference type="Proteomes" id="UP000317519">
    <property type="component" value="Unassembled WGS sequence"/>
</dbReference>
<feature type="transmembrane region" description="Helical" evidence="1">
    <location>
        <begin position="7"/>
        <end position="24"/>
    </location>
</feature>
<name>A0ABY3FME5_9FLAO</name>
<evidence type="ECO:0000313" key="2">
    <source>
        <dbReference type="EMBL" id="TWI01226.1"/>
    </source>
</evidence>
<protein>
    <submittedName>
        <fullName evidence="2">Uncharacterized protein</fullName>
    </submittedName>
</protein>
<keyword evidence="1" id="KW-1133">Transmembrane helix</keyword>
<keyword evidence="1" id="KW-0812">Transmembrane</keyword>
<keyword evidence="3" id="KW-1185">Reference proteome</keyword>